<sequence length="117" mass="13132">MLPLRLFPRTVHLEHPNKWYQSAVRCESMKPIKNFRYYSSALPAGSARRCARPGARGLCPASRPASTRCSRWPATQARRLRTRTVKGGRACTRTSCAAPWGCCSRCGTAGPFCHRFF</sequence>
<comment type="caution">
    <text evidence="1">The sequence shown here is derived from an EMBL/GenBank/DDBJ whole genome shotgun (WGS) entry which is preliminary data.</text>
</comment>
<gene>
    <name evidence="1" type="ORF">Sradi_0493900</name>
</gene>
<dbReference type="EMBL" id="JACGWJ010000002">
    <property type="protein sequence ID" value="KAL0437860.1"/>
    <property type="molecule type" value="Genomic_DNA"/>
</dbReference>
<protein>
    <submittedName>
        <fullName evidence="1">Uncharacterized protein</fullName>
    </submittedName>
</protein>
<dbReference type="AlphaFoldDB" id="A0AAW2W827"/>
<organism evidence="1">
    <name type="scientific">Sesamum radiatum</name>
    <name type="common">Black benniseed</name>
    <dbReference type="NCBI Taxonomy" id="300843"/>
    <lineage>
        <taxon>Eukaryota</taxon>
        <taxon>Viridiplantae</taxon>
        <taxon>Streptophyta</taxon>
        <taxon>Embryophyta</taxon>
        <taxon>Tracheophyta</taxon>
        <taxon>Spermatophyta</taxon>
        <taxon>Magnoliopsida</taxon>
        <taxon>eudicotyledons</taxon>
        <taxon>Gunneridae</taxon>
        <taxon>Pentapetalae</taxon>
        <taxon>asterids</taxon>
        <taxon>lamiids</taxon>
        <taxon>Lamiales</taxon>
        <taxon>Pedaliaceae</taxon>
        <taxon>Sesamum</taxon>
    </lineage>
</organism>
<reference evidence="1" key="2">
    <citation type="journal article" date="2024" name="Plant">
        <title>Genomic evolution and insights into agronomic trait innovations of Sesamum species.</title>
        <authorList>
            <person name="Miao H."/>
            <person name="Wang L."/>
            <person name="Qu L."/>
            <person name="Liu H."/>
            <person name="Sun Y."/>
            <person name="Le M."/>
            <person name="Wang Q."/>
            <person name="Wei S."/>
            <person name="Zheng Y."/>
            <person name="Lin W."/>
            <person name="Duan Y."/>
            <person name="Cao H."/>
            <person name="Xiong S."/>
            <person name="Wang X."/>
            <person name="Wei L."/>
            <person name="Li C."/>
            <person name="Ma Q."/>
            <person name="Ju M."/>
            <person name="Zhao R."/>
            <person name="Li G."/>
            <person name="Mu C."/>
            <person name="Tian Q."/>
            <person name="Mei H."/>
            <person name="Zhang T."/>
            <person name="Gao T."/>
            <person name="Zhang H."/>
        </authorList>
    </citation>
    <scope>NUCLEOTIDE SEQUENCE</scope>
    <source>
        <strain evidence="1">G02</strain>
    </source>
</reference>
<reference evidence="1" key="1">
    <citation type="submission" date="2020-06" db="EMBL/GenBank/DDBJ databases">
        <authorList>
            <person name="Li T."/>
            <person name="Hu X."/>
            <person name="Zhang T."/>
            <person name="Song X."/>
            <person name="Zhang H."/>
            <person name="Dai N."/>
            <person name="Sheng W."/>
            <person name="Hou X."/>
            <person name="Wei L."/>
        </authorList>
    </citation>
    <scope>NUCLEOTIDE SEQUENCE</scope>
    <source>
        <strain evidence="1">G02</strain>
        <tissue evidence="1">Leaf</tissue>
    </source>
</reference>
<proteinExistence type="predicted"/>
<evidence type="ECO:0000313" key="1">
    <source>
        <dbReference type="EMBL" id="KAL0437860.1"/>
    </source>
</evidence>
<accession>A0AAW2W827</accession>
<name>A0AAW2W827_SESRA</name>